<organism evidence="1 2">
    <name type="scientific">Actinidia rufa</name>
    <dbReference type="NCBI Taxonomy" id="165716"/>
    <lineage>
        <taxon>Eukaryota</taxon>
        <taxon>Viridiplantae</taxon>
        <taxon>Streptophyta</taxon>
        <taxon>Embryophyta</taxon>
        <taxon>Tracheophyta</taxon>
        <taxon>Spermatophyta</taxon>
        <taxon>Magnoliopsida</taxon>
        <taxon>eudicotyledons</taxon>
        <taxon>Gunneridae</taxon>
        <taxon>Pentapetalae</taxon>
        <taxon>asterids</taxon>
        <taxon>Ericales</taxon>
        <taxon>Actinidiaceae</taxon>
        <taxon>Actinidia</taxon>
    </lineage>
</organism>
<name>A0A7J0FA18_9ERIC</name>
<gene>
    <name evidence="1" type="ORF">Acr_10g0001320</name>
</gene>
<dbReference type="OrthoDB" id="1917524at2759"/>
<accession>A0A7J0FA18</accession>
<reference evidence="1 2" key="1">
    <citation type="submission" date="2019-07" db="EMBL/GenBank/DDBJ databases">
        <title>De Novo Assembly of kiwifruit Actinidia rufa.</title>
        <authorList>
            <person name="Sugita-Konishi S."/>
            <person name="Sato K."/>
            <person name="Mori E."/>
            <person name="Abe Y."/>
            <person name="Kisaki G."/>
            <person name="Hamano K."/>
            <person name="Suezawa K."/>
            <person name="Otani M."/>
            <person name="Fukuda T."/>
            <person name="Manabe T."/>
            <person name="Gomi K."/>
            <person name="Tabuchi M."/>
            <person name="Akimitsu K."/>
            <person name="Kataoka I."/>
        </authorList>
    </citation>
    <scope>NUCLEOTIDE SEQUENCE [LARGE SCALE GENOMIC DNA]</scope>
    <source>
        <strain evidence="2">cv. Fuchu</strain>
    </source>
</reference>
<sequence>MEQSSNNIFTLDSIGRLRSLQDFELLFCDKFSSLFPPLQTTFSLPTPPRIGFVEQNSELGWKLPIELHEILPNLKVSRLTSIINCLAPLEDSLNSNSCEFMGCDVKELQVEEGGTTFAQGFEC</sequence>
<dbReference type="AlphaFoldDB" id="A0A7J0FA18"/>
<evidence type="ECO:0000313" key="2">
    <source>
        <dbReference type="Proteomes" id="UP000585474"/>
    </source>
</evidence>
<dbReference type="Proteomes" id="UP000585474">
    <property type="component" value="Unassembled WGS sequence"/>
</dbReference>
<dbReference type="EMBL" id="BJWL01000010">
    <property type="protein sequence ID" value="GFY94747.1"/>
    <property type="molecule type" value="Genomic_DNA"/>
</dbReference>
<comment type="caution">
    <text evidence="1">The sequence shown here is derived from an EMBL/GenBank/DDBJ whole genome shotgun (WGS) entry which is preliminary data.</text>
</comment>
<protein>
    <submittedName>
        <fullName evidence="1">Uncharacterized protein</fullName>
    </submittedName>
</protein>
<evidence type="ECO:0000313" key="1">
    <source>
        <dbReference type="EMBL" id="GFY94747.1"/>
    </source>
</evidence>
<keyword evidence="2" id="KW-1185">Reference proteome</keyword>
<proteinExistence type="predicted"/>